<sequence>MAVSSPFLLGPNEDPALLWIPHLTTTTKAAGKKGHFICVMATFSSSEGQYERLGKLLQRFVIPIEPNEQLLLNSDMYALKIYPACHNPQQWAISIIIFMELPYCINQWASWENDTREIEGLKQEMYDGLVDWKPDRSNSDNASIYSCPSNTSAFSINSMKSFYTQHPLCGSIATLQTIFESTTPTYPSFTLDDFPPPPSKVCAVY</sequence>
<evidence type="ECO:0000313" key="2">
    <source>
        <dbReference type="Proteomes" id="UP000812287"/>
    </source>
</evidence>
<name>A0A9P7VWZ8_9AGAR</name>
<dbReference type="Proteomes" id="UP000812287">
    <property type="component" value="Unassembled WGS sequence"/>
</dbReference>
<protein>
    <submittedName>
        <fullName evidence="1">Uncharacterized protein</fullName>
    </submittedName>
</protein>
<dbReference type="EMBL" id="MU250530">
    <property type="protein sequence ID" value="KAG7448148.1"/>
    <property type="molecule type" value="Genomic_DNA"/>
</dbReference>
<proteinExistence type="predicted"/>
<organism evidence="1 2">
    <name type="scientific">Guyanagaster necrorhizus</name>
    <dbReference type="NCBI Taxonomy" id="856835"/>
    <lineage>
        <taxon>Eukaryota</taxon>
        <taxon>Fungi</taxon>
        <taxon>Dikarya</taxon>
        <taxon>Basidiomycota</taxon>
        <taxon>Agaricomycotina</taxon>
        <taxon>Agaricomycetes</taxon>
        <taxon>Agaricomycetidae</taxon>
        <taxon>Agaricales</taxon>
        <taxon>Marasmiineae</taxon>
        <taxon>Physalacriaceae</taxon>
        <taxon>Guyanagaster</taxon>
    </lineage>
</organism>
<comment type="caution">
    <text evidence="1">The sequence shown here is derived from an EMBL/GenBank/DDBJ whole genome shotgun (WGS) entry which is preliminary data.</text>
</comment>
<dbReference type="RefSeq" id="XP_043041648.1">
    <property type="nucleotide sequence ID" value="XM_043190377.1"/>
</dbReference>
<dbReference type="GeneID" id="66112674"/>
<dbReference type="AlphaFoldDB" id="A0A9P7VWZ8"/>
<keyword evidence="2" id="KW-1185">Reference proteome</keyword>
<gene>
    <name evidence="1" type="ORF">BT62DRAFT_993008</name>
</gene>
<reference evidence="1" key="1">
    <citation type="submission" date="2020-11" db="EMBL/GenBank/DDBJ databases">
        <title>Adaptations for nitrogen fixation in a non-lichenized fungal sporocarp promotes dispersal by wood-feeding termites.</title>
        <authorList>
            <consortium name="DOE Joint Genome Institute"/>
            <person name="Koch R.A."/>
            <person name="Yoon G."/>
            <person name="Arayal U."/>
            <person name="Lail K."/>
            <person name="Amirebrahimi M."/>
            <person name="Labutti K."/>
            <person name="Lipzen A."/>
            <person name="Riley R."/>
            <person name="Barry K."/>
            <person name="Henrissat B."/>
            <person name="Grigoriev I.V."/>
            <person name="Herr J.R."/>
            <person name="Aime M.C."/>
        </authorList>
    </citation>
    <scope>NUCLEOTIDE SEQUENCE</scope>
    <source>
        <strain evidence="1">MCA 3950</strain>
    </source>
</reference>
<evidence type="ECO:0000313" key="1">
    <source>
        <dbReference type="EMBL" id="KAG7448148.1"/>
    </source>
</evidence>
<accession>A0A9P7VWZ8</accession>